<keyword evidence="3" id="KW-1185">Reference proteome</keyword>
<feature type="region of interest" description="Disordered" evidence="1">
    <location>
        <begin position="1"/>
        <end position="21"/>
    </location>
</feature>
<name>A0A1C6SVH0_9ACTN</name>
<feature type="non-terminal residue" evidence="2">
    <location>
        <position position="98"/>
    </location>
</feature>
<evidence type="ECO:0000313" key="2">
    <source>
        <dbReference type="EMBL" id="SCL33477.1"/>
    </source>
</evidence>
<evidence type="ECO:0000313" key="3">
    <source>
        <dbReference type="Proteomes" id="UP000198906"/>
    </source>
</evidence>
<evidence type="ECO:0008006" key="4">
    <source>
        <dbReference type="Google" id="ProtNLM"/>
    </source>
</evidence>
<evidence type="ECO:0000256" key="1">
    <source>
        <dbReference type="SAM" id="MobiDB-lite"/>
    </source>
</evidence>
<reference evidence="3" key="1">
    <citation type="submission" date="2016-06" db="EMBL/GenBank/DDBJ databases">
        <authorList>
            <person name="Varghese N."/>
        </authorList>
    </citation>
    <scope>NUCLEOTIDE SEQUENCE [LARGE SCALE GENOMIC DNA]</scope>
    <source>
        <strain evidence="3">DSM 46123</strain>
    </source>
</reference>
<protein>
    <recommendedName>
        <fullName evidence="4">HNH endonuclease</fullName>
    </recommendedName>
</protein>
<sequence length="98" mass="10831">MGSVHVVARSAGRKGRRHRRAKVDLQAATTTCWLCGHGGAYELDHDPPRKVLLRLGLDPDDPRFHKAAHGSSCRCPTCGQCCNQVKGDRAARRSRMVR</sequence>
<proteinExistence type="predicted"/>
<accession>A0A1C6SVH0</accession>
<dbReference type="Proteomes" id="UP000198906">
    <property type="component" value="Unassembled WGS sequence"/>
</dbReference>
<gene>
    <name evidence="2" type="ORF">GA0074694_6235</name>
</gene>
<feature type="compositionally biased region" description="Basic residues" evidence="1">
    <location>
        <begin position="11"/>
        <end position="21"/>
    </location>
</feature>
<dbReference type="RefSeq" id="WP_091464499.1">
    <property type="nucleotide sequence ID" value="NZ_FMHU01000004.1"/>
</dbReference>
<organism evidence="2 3">
    <name type="scientific">Micromonospora inyonensis</name>
    <dbReference type="NCBI Taxonomy" id="47866"/>
    <lineage>
        <taxon>Bacteria</taxon>
        <taxon>Bacillati</taxon>
        <taxon>Actinomycetota</taxon>
        <taxon>Actinomycetes</taxon>
        <taxon>Micromonosporales</taxon>
        <taxon>Micromonosporaceae</taxon>
        <taxon>Micromonospora</taxon>
    </lineage>
</organism>
<dbReference type="AlphaFoldDB" id="A0A1C6SVH0"/>
<dbReference type="EMBL" id="FMHU01000004">
    <property type="protein sequence ID" value="SCL33477.1"/>
    <property type="molecule type" value="Genomic_DNA"/>
</dbReference>